<evidence type="ECO:0000313" key="5">
    <source>
        <dbReference type="Proteomes" id="UP001341840"/>
    </source>
</evidence>
<keyword evidence="3" id="KW-0472">Membrane</keyword>
<feature type="transmembrane region" description="Helical" evidence="3">
    <location>
        <begin position="109"/>
        <end position="126"/>
    </location>
</feature>
<dbReference type="PANTHER" id="PTHR23084:SF176">
    <property type="entry name" value="HISTONE H3 K4-SPECIFIC METHYLTRANSFERASE SET7_9 FAMILY PROTEIN"/>
    <property type="match status" value="1"/>
</dbReference>
<organism evidence="4 5">
    <name type="scientific">Stylosanthes scabra</name>
    <dbReference type="NCBI Taxonomy" id="79078"/>
    <lineage>
        <taxon>Eukaryota</taxon>
        <taxon>Viridiplantae</taxon>
        <taxon>Streptophyta</taxon>
        <taxon>Embryophyta</taxon>
        <taxon>Tracheophyta</taxon>
        <taxon>Spermatophyta</taxon>
        <taxon>Magnoliopsida</taxon>
        <taxon>eudicotyledons</taxon>
        <taxon>Gunneridae</taxon>
        <taxon>Pentapetalae</taxon>
        <taxon>rosids</taxon>
        <taxon>fabids</taxon>
        <taxon>Fabales</taxon>
        <taxon>Fabaceae</taxon>
        <taxon>Papilionoideae</taxon>
        <taxon>50 kb inversion clade</taxon>
        <taxon>dalbergioids sensu lato</taxon>
        <taxon>Dalbergieae</taxon>
        <taxon>Pterocarpus clade</taxon>
        <taxon>Stylosanthes</taxon>
    </lineage>
</organism>
<dbReference type="SMART" id="SM00698">
    <property type="entry name" value="MORN"/>
    <property type="match status" value="7"/>
</dbReference>
<reference evidence="4 5" key="1">
    <citation type="journal article" date="2023" name="Plants (Basel)">
        <title>Bridging the Gap: Combining Genomics and Transcriptomics Approaches to Understand Stylosanthes scabra, an Orphan Legume from the Brazilian Caatinga.</title>
        <authorList>
            <person name="Ferreira-Neto J.R.C."/>
            <person name="da Silva M.D."/>
            <person name="Binneck E."/>
            <person name="de Melo N.F."/>
            <person name="da Silva R.H."/>
            <person name="de Melo A.L.T.M."/>
            <person name="Pandolfi V."/>
            <person name="Bustamante F.O."/>
            <person name="Brasileiro-Vidal A.C."/>
            <person name="Benko-Iseppon A.M."/>
        </authorList>
    </citation>
    <scope>NUCLEOTIDE SEQUENCE [LARGE SCALE GENOMIC DNA]</scope>
    <source>
        <tissue evidence="4">Leaves</tissue>
    </source>
</reference>
<feature type="region of interest" description="Disordered" evidence="2">
    <location>
        <begin position="1"/>
        <end position="26"/>
    </location>
</feature>
<keyword evidence="3" id="KW-0812">Transmembrane</keyword>
<feature type="region of interest" description="Disordered" evidence="2">
    <location>
        <begin position="44"/>
        <end position="73"/>
    </location>
</feature>
<sequence>MESAPQKKSQGKLTRTQSSLLRSSPTIRSSIQSLSFVNEEDHLLPEHHHDDDDDEDARKKSIKPRSCGPGRARGRVSTQALAVTCVGFLAACSVFLYVFYFFLYEIPTSENVLVALIFIAVALYLVSKNKRLINRSVSGLKQSWEQNLRRLGLSKSQEGSKPVQWFIGETGKGENESIKNKNKKKKKKIVREGVEFYSNGDYYEGEFHMGKSNGSGVYNYFVNGRYEGDWVDGRYDGYGIESWARGSRYRGKYRQGLRHGFGVYRFYTGDSYSGEWCNGQSHGVGVQTCSDGSSYIGQFNYGVKHGLGCYHFRNGDRYAGEYFGDKIHGFGVYYFANGHCYEGAWHEGRRQGIGTYTFRNGDRRCGEWDAGNLKHSLPPDSDVVLKALQAARKTADDAIKLRRVDDQVNKAVIAANRAATAARVAAVKAVQNMMDGQFCDTGV</sequence>
<dbReference type="Gene3D" id="2.20.110.10">
    <property type="entry name" value="Histone H3 K4-specific methyltransferase SET7/9 N-terminal domain"/>
    <property type="match status" value="4"/>
</dbReference>
<evidence type="ECO:0000256" key="1">
    <source>
        <dbReference type="ARBA" id="ARBA00022737"/>
    </source>
</evidence>
<dbReference type="EMBL" id="JASCZI010151077">
    <property type="protein sequence ID" value="MED6168851.1"/>
    <property type="molecule type" value="Genomic_DNA"/>
</dbReference>
<dbReference type="PANTHER" id="PTHR23084">
    <property type="entry name" value="PHOSPHATIDYLINOSITOL-4-PHOSPHATE 5-KINASE RELATED"/>
    <property type="match status" value="1"/>
</dbReference>
<feature type="compositionally biased region" description="Polar residues" evidence="2">
    <location>
        <begin position="1"/>
        <end position="12"/>
    </location>
</feature>
<dbReference type="Proteomes" id="UP001341840">
    <property type="component" value="Unassembled WGS sequence"/>
</dbReference>
<evidence type="ECO:0000313" key="4">
    <source>
        <dbReference type="EMBL" id="MED6168851.1"/>
    </source>
</evidence>
<protein>
    <submittedName>
        <fullName evidence="4">Uncharacterized protein</fullName>
    </submittedName>
</protein>
<evidence type="ECO:0000256" key="3">
    <source>
        <dbReference type="SAM" id="Phobius"/>
    </source>
</evidence>
<comment type="caution">
    <text evidence="4">The sequence shown here is derived from an EMBL/GenBank/DDBJ whole genome shotgun (WGS) entry which is preliminary data.</text>
</comment>
<proteinExistence type="predicted"/>
<accession>A0ABU6V9J8</accession>
<feature type="compositionally biased region" description="Low complexity" evidence="2">
    <location>
        <begin position="13"/>
        <end position="24"/>
    </location>
</feature>
<feature type="transmembrane region" description="Helical" evidence="3">
    <location>
        <begin position="80"/>
        <end position="103"/>
    </location>
</feature>
<evidence type="ECO:0000256" key="2">
    <source>
        <dbReference type="SAM" id="MobiDB-lite"/>
    </source>
</evidence>
<dbReference type="SUPFAM" id="SSF82185">
    <property type="entry name" value="Histone H3 K4-specific methyltransferase SET7/9 N-terminal domain"/>
    <property type="match status" value="2"/>
</dbReference>
<keyword evidence="1" id="KW-0677">Repeat</keyword>
<dbReference type="Pfam" id="PF02493">
    <property type="entry name" value="MORN"/>
    <property type="match status" value="7"/>
</dbReference>
<dbReference type="InterPro" id="IPR003409">
    <property type="entry name" value="MORN"/>
</dbReference>
<keyword evidence="5" id="KW-1185">Reference proteome</keyword>
<name>A0ABU6V9J8_9FABA</name>
<keyword evidence="3" id="KW-1133">Transmembrane helix</keyword>
<gene>
    <name evidence="4" type="ORF">PIB30_015469</name>
</gene>